<protein>
    <submittedName>
        <fullName evidence="15">Cytochrome P450</fullName>
    </submittedName>
</protein>
<evidence type="ECO:0000313" key="15">
    <source>
        <dbReference type="EMBL" id="GLB37143.1"/>
    </source>
</evidence>
<comment type="caution">
    <text evidence="15">The sequence shown here is derived from an EMBL/GenBank/DDBJ whole genome shotgun (WGS) entry which is preliminary data.</text>
</comment>
<dbReference type="InterPro" id="IPR002401">
    <property type="entry name" value="Cyt_P450_E_grp-I"/>
</dbReference>
<dbReference type="PANTHER" id="PTHR24305:SF166">
    <property type="entry name" value="CYTOCHROME P450 12A4, MITOCHONDRIAL-RELATED"/>
    <property type="match status" value="1"/>
</dbReference>
<keyword evidence="11 14" id="KW-0503">Monooxygenase</keyword>
<comment type="cofactor">
    <cofactor evidence="1 13">
        <name>heme</name>
        <dbReference type="ChEBI" id="CHEBI:30413"/>
    </cofactor>
</comment>
<sequence length="563" mass="63170">MALAFILSGLLAPVVALLAYLVYQNFIAARWNPLHRIAGPPVRGWFKNHLYAILEPSVSPAAHEALVKKYGRSIRIRGVGPWDERLLTLDPVSVAHVLKNSTTYEKPWQSRRLISSLIGCGMLSAEGHVHKRQRRVATPAFSTQNMRALVPLVFRKGGELKDRWLDMIAEGPKDTEKVTHERLRIDVCHWISRATFDVIGSAGFGYEFNAIKDESNELFCAYKEMFEVAISQSNVVRTMLNVYCPWLTSLFPDQTMRTVQRCQKIIRRVAGELINENNRKIAEAEKNGSPFLGKDLLSLLMKSNAATGLPPEDRISDDDLLSSINTFTFAGSDTTCLTLTWTLWLLAQHPDMQTRLRAELLSVARPSADGLANLTEDELRSLYGMIANLPYLHNVCRESLRLIPPVHSTIRVATRDDEIPTAYPVHKSDGTIDVDKGSVSIRMGSLIHVAVEGFNLDKGIWGQDAWVFNPDRWEDLPEAAARQPGLFSNTLSFSAGPRSCIGMRFSLVEIKTFLYILITNFVFDVTDSKIFKANVVLTRPYVCGKYKEGSQCPLLVSRYISSQ</sequence>
<evidence type="ECO:0000256" key="7">
    <source>
        <dbReference type="ARBA" id="ARBA00022723"/>
    </source>
</evidence>
<comment type="subcellular location">
    <subcellularLocation>
        <location evidence="2">Membrane</location>
    </subcellularLocation>
</comment>
<gene>
    <name evidence="15" type="ORF">LshimejAT787_0401940</name>
</gene>
<evidence type="ECO:0000256" key="1">
    <source>
        <dbReference type="ARBA" id="ARBA00001971"/>
    </source>
</evidence>
<evidence type="ECO:0000256" key="6">
    <source>
        <dbReference type="ARBA" id="ARBA00022692"/>
    </source>
</evidence>
<dbReference type="PRINTS" id="PR00463">
    <property type="entry name" value="EP450I"/>
</dbReference>
<comment type="similarity">
    <text evidence="4 14">Belongs to the cytochrome P450 family.</text>
</comment>
<keyword evidence="6" id="KW-0812">Transmembrane</keyword>
<evidence type="ECO:0000256" key="5">
    <source>
        <dbReference type="ARBA" id="ARBA00022617"/>
    </source>
</evidence>
<evidence type="ECO:0000256" key="4">
    <source>
        <dbReference type="ARBA" id="ARBA00010617"/>
    </source>
</evidence>
<organism evidence="15 16">
    <name type="scientific">Lyophyllum shimeji</name>
    <name type="common">Hon-shimeji</name>
    <name type="synonym">Tricholoma shimeji</name>
    <dbReference type="NCBI Taxonomy" id="47721"/>
    <lineage>
        <taxon>Eukaryota</taxon>
        <taxon>Fungi</taxon>
        <taxon>Dikarya</taxon>
        <taxon>Basidiomycota</taxon>
        <taxon>Agaricomycotina</taxon>
        <taxon>Agaricomycetes</taxon>
        <taxon>Agaricomycetidae</taxon>
        <taxon>Agaricales</taxon>
        <taxon>Tricholomatineae</taxon>
        <taxon>Lyophyllaceae</taxon>
        <taxon>Lyophyllum</taxon>
    </lineage>
</organism>
<dbReference type="CDD" id="cd11069">
    <property type="entry name" value="CYP_FUM15-like"/>
    <property type="match status" value="1"/>
</dbReference>
<keyword evidence="10 13" id="KW-0408">Iron</keyword>
<dbReference type="InterPro" id="IPR036396">
    <property type="entry name" value="Cyt_P450_sf"/>
</dbReference>
<keyword evidence="9 14" id="KW-0560">Oxidoreductase</keyword>
<comment type="pathway">
    <text evidence="3">Secondary metabolite biosynthesis; terpenoid biosynthesis.</text>
</comment>
<keyword evidence="8" id="KW-1133">Transmembrane helix</keyword>
<dbReference type="GO" id="GO:0020037">
    <property type="term" value="F:heme binding"/>
    <property type="evidence" value="ECO:0007669"/>
    <property type="project" value="InterPro"/>
</dbReference>
<dbReference type="GO" id="GO:0016020">
    <property type="term" value="C:membrane"/>
    <property type="evidence" value="ECO:0007669"/>
    <property type="project" value="UniProtKB-SubCell"/>
</dbReference>
<evidence type="ECO:0000256" key="10">
    <source>
        <dbReference type="ARBA" id="ARBA00023004"/>
    </source>
</evidence>
<dbReference type="SUPFAM" id="SSF48264">
    <property type="entry name" value="Cytochrome P450"/>
    <property type="match status" value="1"/>
</dbReference>
<dbReference type="OrthoDB" id="1470350at2759"/>
<proteinExistence type="inferred from homology"/>
<evidence type="ECO:0000256" key="9">
    <source>
        <dbReference type="ARBA" id="ARBA00023002"/>
    </source>
</evidence>
<dbReference type="InterPro" id="IPR001128">
    <property type="entry name" value="Cyt_P450"/>
</dbReference>
<evidence type="ECO:0000313" key="16">
    <source>
        <dbReference type="Proteomes" id="UP001063166"/>
    </source>
</evidence>
<dbReference type="Gene3D" id="1.10.630.10">
    <property type="entry name" value="Cytochrome P450"/>
    <property type="match status" value="1"/>
</dbReference>
<evidence type="ECO:0000256" key="8">
    <source>
        <dbReference type="ARBA" id="ARBA00022989"/>
    </source>
</evidence>
<dbReference type="PANTHER" id="PTHR24305">
    <property type="entry name" value="CYTOCHROME P450"/>
    <property type="match status" value="1"/>
</dbReference>
<keyword evidence="5 13" id="KW-0349">Heme</keyword>
<dbReference type="GO" id="GO:0016705">
    <property type="term" value="F:oxidoreductase activity, acting on paired donors, with incorporation or reduction of molecular oxygen"/>
    <property type="evidence" value="ECO:0007669"/>
    <property type="project" value="InterPro"/>
</dbReference>
<keyword evidence="16" id="KW-1185">Reference proteome</keyword>
<evidence type="ECO:0000256" key="11">
    <source>
        <dbReference type="ARBA" id="ARBA00023033"/>
    </source>
</evidence>
<dbReference type="PROSITE" id="PS00086">
    <property type="entry name" value="CYTOCHROME_P450"/>
    <property type="match status" value="1"/>
</dbReference>
<reference evidence="15" key="1">
    <citation type="submission" date="2022-07" db="EMBL/GenBank/DDBJ databases">
        <title>The genome of Lyophyllum shimeji provides insight into the initial evolution of ectomycorrhizal fungal genome.</title>
        <authorList>
            <person name="Kobayashi Y."/>
            <person name="Shibata T."/>
            <person name="Hirakawa H."/>
            <person name="Shigenobu S."/>
            <person name="Nishiyama T."/>
            <person name="Yamada A."/>
            <person name="Hasebe M."/>
            <person name="Kawaguchi M."/>
        </authorList>
    </citation>
    <scope>NUCLEOTIDE SEQUENCE</scope>
    <source>
        <strain evidence="15">AT787</strain>
    </source>
</reference>
<dbReference type="Pfam" id="PF00067">
    <property type="entry name" value="p450"/>
    <property type="match status" value="1"/>
</dbReference>
<dbReference type="Proteomes" id="UP001063166">
    <property type="component" value="Unassembled WGS sequence"/>
</dbReference>
<keyword evidence="12" id="KW-0472">Membrane</keyword>
<evidence type="ECO:0000256" key="14">
    <source>
        <dbReference type="RuleBase" id="RU000461"/>
    </source>
</evidence>
<evidence type="ECO:0000256" key="12">
    <source>
        <dbReference type="ARBA" id="ARBA00023136"/>
    </source>
</evidence>
<dbReference type="InterPro" id="IPR017972">
    <property type="entry name" value="Cyt_P450_CS"/>
</dbReference>
<dbReference type="GO" id="GO:0004497">
    <property type="term" value="F:monooxygenase activity"/>
    <property type="evidence" value="ECO:0007669"/>
    <property type="project" value="UniProtKB-KW"/>
</dbReference>
<evidence type="ECO:0000256" key="2">
    <source>
        <dbReference type="ARBA" id="ARBA00004370"/>
    </source>
</evidence>
<name>A0A9P3PKI2_LYOSH</name>
<dbReference type="PRINTS" id="PR00385">
    <property type="entry name" value="P450"/>
</dbReference>
<dbReference type="InterPro" id="IPR050121">
    <property type="entry name" value="Cytochrome_P450_monoxygenase"/>
</dbReference>
<dbReference type="AlphaFoldDB" id="A0A9P3PKI2"/>
<dbReference type="GO" id="GO:0005506">
    <property type="term" value="F:iron ion binding"/>
    <property type="evidence" value="ECO:0007669"/>
    <property type="project" value="InterPro"/>
</dbReference>
<evidence type="ECO:0000256" key="3">
    <source>
        <dbReference type="ARBA" id="ARBA00004721"/>
    </source>
</evidence>
<accession>A0A9P3PKI2</accession>
<evidence type="ECO:0000256" key="13">
    <source>
        <dbReference type="PIRSR" id="PIRSR602401-1"/>
    </source>
</evidence>
<dbReference type="EMBL" id="BRPK01000004">
    <property type="protein sequence ID" value="GLB37143.1"/>
    <property type="molecule type" value="Genomic_DNA"/>
</dbReference>
<feature type="binding site" description="axial binding residue" evidence="13">
    <location>
        <position position="500"/>
    </location>
    <ligand>
        <name>heme</name>
        <dbReference type="ChEBI" id="CHEBI:30413"/>
    </ligand>
    <ligandPart>
        <name>Fe</name>
        <dbReference type="ChEBI" id="CHEBI:18248"/>
    </ligandPart>
</feature>
<keyword evidence="7 13" id="KW-0479">Metal-binding</keyword>